<dbReference type="InterPro" id="IPR015927">
    <property type="entry name" value="Peptidase_S24_S26A/B/C"/>
</dbReference>
<dbReference type="SUPFAM" id="SSF51306">
    <property type="entry name" value="LexA/Signal peptidase"/>
    <property type="match status" value="1"/>
</dbReference>
<organism evidence="3 4">
    <name type="scientific">Slackia equolifaciens</name>
    <dbReference type="NCBI Taxonomy" id="498718"/>
    <lineage>
        <taxon>Bacteria</taxon>
        <taxon>Bacillati</taxon>
        <taxon>Actinomycetota</taxon>
        <taxon>Coriobacteriia</taxon>
        <taxon>Eggerthellales</taxon>
        <taxon>Eggerthellaceae</taxon>
        <taxon>Slackia</taxon>
    </lineage>
</organism>
<comment type="caution">
    <text evidence="3">The sequence shown here is derived from an EMBL/GenBank/DDBJ whole genome shotgun (WGS) entry which is preliminary data.</text>
</comment>
<dbReference type="Gene3D" id="2.10.109.10">
    <property type="entry name" value="Umud Fragment, subunit A"/>
    <property type="match status" value="1"/>
</dbReference>
<dbReference type="Proteomes" id="UP000786989">
    <property type="component" value="Unassembled WGS sequence"/>
</dbReference>
<dbReference type="SMART" id="SM00530">
    <property type="entry name" value="HTH_XRE"/>
    <property type="match status" value="1"/>
</dbReference>
<gene>
    <name evidence="3" type="ORF">K8U77_07360</name>
</gene>
<evidence type="ECO:0000259" key="2">
    <source>
        <dbReference type="PROSITE" id="PS50943"/>
    </source>
</evidence>
<dbReference type="Pfam" id="PF00717">
    <property type="entry name" value="Peptidase_S24"/>
    <property type="match status" value="1"/>
</dbReference>
<dbReference type="EMBL" id="DYWI01000133">
    <property type="protein sequence ID" value="HJF65911.1"/>
    <property type="molecule type" value="Genomic_DNA"/>
</dbReference>
<dbReference type="InterPro" id="IPR001387">
    <property type="entry name" value="Cro/C1-type_HTH"/>
</dbReference>
<dbReference type="Pfam" id="PF01381">
    <property type="entry name" value="HTH_3"/>
    <property type="match status" value="1"/>
</dbReference>
<dbReference type="AlphaFoldDB" id="A0A9D3A1R3"/>
<protein>
    <submittedName>
        <fullName evidence="3">Helix-turn-helix domain-containing protein</fullName>
    </submittedName>
</protein>
<dbReference type="CDD" id="cd00093">
    <property type="entry name" value="HTH_XRE"/>
    <property type="match status" value="1"/>
</dbReference>
<accession>A0A9D3A1R3</accession>
<keyword evidence="1" id="KW-0238">DNA-binding</keyword>
<dbReference type="GO" id="GO:0003677">
    <property type="term" value="F:DNA binding"/>
    <property type="evidence" value="ECO:0007669"/>
    <property type="project" value="UniProtKB-KW"/>
</dbReference>
<evidence type="ECO:0000313" key="3">
    <source>
        <dbReference type="EMBL" id="HJF65911.1"/>
    </source>
</evidence>
<dbReference type="InterPro" id="IPR010982">
    <property type="entry name" value="Lambda_DNA-bd_dom_sf"/>
</dbReference>
<name>A0A9D3A1R3_9ACTN</name>
<dbReference type="PANTHER" id="PTHR46558">
    <property type="entry name" value="TRACRIPTIONAL REGULATORY PROTEIN-RELATED-RELATED"/>
    <property type="match status" value="1"/>
</dbReference>
<sequence length="221" mass="25014">MKAGSNIRALRQRENLSQAELASLLNVAKETVSRWETNRIAIRPKHVDRIVELFKIERDDVLSEERGLASSLESTSDREDSTTTFIPNEQIVTLRPIYQIERTGSGTTLRARKEAHIPEDIARQCPTGVFVRIDGHEMNRLYPAGSLLLVDRRVRPYNGCSVVALVDNSMVVIRRYASGNNTIVLSSWSYDAAESDMILDKRRVRTVGVVVYFQAERLLAQ</sequence>
<reference evidence="3" key="2">
    <citation type="submission" date="2021-09" db="EMBL/GenBank/DDBJ databases">
        <authorList>
            <person name="Gilroy R."/>
        </authorList>
    </citation>
    <scope>NUCLEOTIDE SEQUENCE</scope>
    <source>
        <strain evidence="3">ChiGjej6B6-11269</strain>
    </source>
</reference>
<dbReference type="SUPFAM" id="SSF47413">
    <property type="entry name" value="lambda repressor-like DNA-binding domains"/>
    <property type="match status" value="1"/>
</dbReference>
<proteinExistence type="predicted"/>
<evidence type="ECO:0000313" key="4">
    <source>
        <dbReference type="Proteomes" id="UP000786989"/>
    </source>
</evidence>
<dbReference type="InterPro" id="IPR036286">
    <property type="entry name" value="LexA/Signal_pep-like_sf"/>
</dbReference>
<feature type="domain" description="HTH cro/C1-type" evidence="2">
    <location>
        <begin position="7"/>
        <end position="61"/>
    </location>
</feature>
<reference evidence="3" key="1">
    <citation type="journal article" date="2021" name="PeerJ">
        <title>Extensive microbial diversity within the chicken gut microbiome revealed by metagenomics and culture.</title>
        <authorList>
            <person name="Gilroy R."/>
            <person name="Ravi A."/>
            <person name="Getino M."/>
            <person name="Pursley I."/>
            <person name="Horton D.L."/>
            <person name="Alikhan N.F."/>
            <person name="Baker D."/>
            <person name="Gharbi K."/>
            <person name="Hall N."/>
            <person name="Watson M."/>
            <person name="Adriaenssens E.M."/>
            <person name="Foster-Nyarko E."/>
            <person name="Jarju S."/>
            <person name="Secka A."/>
            <person name="Antonio M."/>
            <person name="Oren A."/>
            <person name="Chaudhuri R.R."/>
            <person name="La Ragione R."/>
            <person name="Hildebrand F."/>
            <person name="Pallen M.J."/>
        </authorList>
    </citation>
    <scope>NUCLEOTIDE SEQUENCE</scope>
    <source>
        <strain evidence="3">ChiGjej6B6-11269</strain>
    </source>
</reference>
<evidence type="ECO:0000256" key="1">
    <source>
        <dbReference type="ARBA" id="ARBA00023125"/>
    </source>
</evidence>
<dbReference type="PANTHER" id="PTHR46558:SF11">
    <property type="entry name" value="HTH-TYPE TRANSCRIPTIONAL REGULATOR XRE"/>
    <property type="match status" value="1"/>
</dbReference>
<dbReference type="Gene3D" id="1.10.260.40">
    <property type="entry name" value="lambda repressor-like DNA-binding domains"/>
    <property type="match status" value="1"/>
</dbReference>
<dbReference type="PROSITE" id="PS50943">
    <property type="entry name" value="HTH_CROC1"/>
    <property type="match status" value="1"/>
</dbReference>